<dbReference type="PANTHER" id="PTHR34846">
    <property type="entry name" value="4-CARBOXYMUCONOLACTONE DECARBOXYLASE FAMILY PROTEIN (AFU_ORTHOLOGUE AFUA_6G11590)"/>
    <property type="match status" value="1"/>
</dbReference>
<dbReference type="NCBIfam" id="TIGR00778">
    <property type="entry name" value="ahpD_dom"/>
    <property type="match status" value="1"/>
</dbReference>
<gene>
    <name evidence="2" type="ORF">C9I99_05475</name>
</gene>
<dbReference type="AlphaFoldDB" id="A0A2T3J578"/>
<dbReference type="EMBL" id="PYMH01000001">
    <property type="protein sequence ID" value="PSU36442.1"/>
    <property type="molecule type" value="Genomic_DNA"/>
</dbReference>
<dbReference type="InterPro" id="IPR004675">
    <property type="entry name" value="AhpD_core"/>
</dbReference>
<proteinExistence type="predicted"/>
<comment type="caution">
    <text evidence="2">The sequence shown here is derived from an EMBL/GenBank/DDBJ whole genome shotgun (WGS) entry which is preliminary data.</text>
</comment>
<feature type="domain" description="Carboxymuconolactone decarboxylase-like" evidence="1">
    <location>
        <begin position="11"/>
        <end position="91"/>
    </location>
</feature>
<sequence length="142" mass="16146">MKRVNIYNTQPEAYHAIFAVEKYVKESNLQPLLEELIRTRVSQINGCAYCIQMHTQSALKAGESTERLFALTAWRESTMFTSEERAALALCDEITHISNSGVSDDTYTSAQRYFSDEKMAQIITLISLMNLWNRIAVSTKIA</sequence>
<dbReference type="InterPro" id="IPR003779">
    <property type="entry name" value="CMD-like"/>
</dbReference>
<evidence type="ECO:0000313" key="3">
    <source>
        <dbReference type="Proteomes" id="UP000241222"/>
    </source>
</evidence>
<dbReference type="Gene3D" id="1.20.1290.10">
    <property type="entry name" value="AhpD-like"/>
    <property type="match status" value="1"/>
</dbReference>
<dbReference type="RefSeq" id="WP_107347796.1">
    <property type="nucleotide sequence ID" value="NZ_PYMH01000001.1"/>
</dbReference>
<dbReference type="GO" id="GO:0051920">
    <property type="term" value="F:peroxiredoxin activity"/>
    <property type="evidence" value="ECO:0007669"/>
    <property type="project" value="InterPro"/>
</dbReference>
<dbReference type="Pfam" id="PF02627">
    <property type="entry name" value="CMD"/>
    <property type="match status" value="1"/>
</dbReference>
<dbReference type="OrthoDB" id="9801997at2"/>
<organism evidence="2 3">
    <name type="scientific">Photobacterium lutimaris</name>
    <dbReference type="NCBI Taxonomy" id="388278"/>
    <lineage>
        <taxon>Bacteria</taxon>
        <taxon>Pseudomonadati</taxon>
        <taxon>Pseudomonadota</taxon>
        <taxon>Gammaproteobacteria</taxon>
        <taxon>Vibrionales</taxon>
        <taxon>Vibrionaceae</taxon>
        <taxon>Photobacterium</taxon>
    </lineage>
</organism>
<accession>A0A2T3J578</accession>
<dbReference type="InterPro" id="IPR029032">
    <property type="entry name" value="AhpD-like"/>
</dbReference>
<protein>
    <submittedName>
        <fullName evidence="2">Carboxymuconolactone decarboxylase family protein</fullName>
    </submittedName>
</protein>
<evidence type="ECO:0000313" key="2">
    <source>
        <dbReference type="EMBL" id="PSU36442.1"/>
    </source>
</evidence>
<keyword evidence="3" id="KW-1185">Reference proteome</keyword>
<dbReference type="Proteomes" id="UP000241222">
    <property type="component" value="Unassembled WGS sequence"/>
</dbReference>
<dbReference type="PANTHER" id="PTHR34846:SF10">
    <property type="entry name" value="CYTOPLASMIC PROTEIN"/>
    <property type="match status" value="1"/>
</dbReference>
<reference evidence="2 3" key="1">
    <citation type="submission" date="2018-03" db="EMBL/GenBank/DDBJ databases">
        <title>Whole genome sequencing of Histamine producing bacteria.</title>
        <authorList>
            <person name="Butler K."/>
        </authorList>
    </citation>
    <scope>NUCLEOTIDE SEQUENCE [LARGE SCALE GENOMIC DNA]</scope>
    <source>
        <strain evidence="2 3">JCM 13586</strain>
    </source>
</reference>
<evidence type="ECO:0000259" key="1">
    <source>
        <dbReference type="Pfam" id="PF02627"/>
    </source>
</evidence>
<dbReference type="SUPFAM" id="SSF69118">
    <property type="entry name" value="AhpD-like"/>
    <property type="match status" value="1"/>
</dbReference>
<name>A0A2T3J578_9GAMM</name>